<keyword evidence="1" id="KW-0175">Coiled coil</keyword>
<comment type="caution">
    <text evidence="3">The sequence shown here is derived from an EMBL/GenBank/DDBJ whole genome shotgun (WGS) entry which is preliminary data.</text>
</comment>
<feature type="region of interest" description="Disordered" evidence="2">
    <location>
        <begin position="391"/>
        <end position="424"/>
    </location>
</feature>
<evidence type="ECO:0000256" key="2">
    <source>
        <dbReference type="SAM" id="MobiDB-lite"/>
    </source>
</evidence>
<gene>
    <name evidence="3" type="ORF">QBC34DRAFT_384867</name>
</gene>
<dbReference type="Proteomes" id="UP001321760">
    <property type="component" value="Unassembled WGS sequence"/>
</dbReference>
<proteinExistence type="predicted"/>
<evidence type="ECO:0000313" key="4">
    <source>
        <dbReference type="Proteomes" id="UP001321760"/>
    </source>
</evidence>
<accession>A0AAV9G9P5</accession>
<evidence type="ECO:0000313" key="3">
    <source>
        <dbReference type="EMBL" id="KAK4444813.1"/>
    </source>
</evidence>
<dbReference type="AlphaFoldDB" id="A0AAV9G9P5"/>
<keyword evidence="4" id="KW-1185">Reference proteome</keyword>
<evidence type="ECO:0000256" key="1">
    <source>
        <dbReference type="SAM" id="Coils"/>
    </source>
</evidence>
<protein>
    <submittedName>
        <fullName evidence="3">Uncharacterized protein</fullName>
    </submittedName>
</protein>
<reference evidence="3" key="1">
    <citation type="journal article" date="2023" name="Mol. Phylogenet. Evol.">
        <title>Genome-scale phylogeny and comparative genomics of the fungal order Sordariales.</title>
        <authorList>
            <person name="Hensen N."/>
            <person name="Bonometti L."/>
            <person name="Westerberg I."/>
            <person name="Brannstrom I.O."/>
            <person name="Guillou S."/>
            <person name="Cros-Aarteil S."/>
            <person name="Calhoun S."/>
            <person name="Haridas S."/>
            <person name="Kuo A."/>
            <person name="Mondo S."/>
            <person name="Pangilinan J."/>
            <person name="Riley R."/>
            <person name="LaButti K."/>
            <person name="Andreopoulos B."/>
            <person name="Lipzen A."/>
            <person name="Chen C."/>
            <person name="Yan M."/>
            <person name="Daum C."/>
            <person name="Ng V."/>
            <person name="Clum A."/>
            <person name="Steindorff A."/>
            <person name="Ohm R.A."/>
            <person name="Martin F."/>
            <person name="Silar P."/>
            <person name="Natvig D.O."/>
            <person name="Lalanne C."/>
            <person name="Gautier V."/>
            <person name="Ament-Velasquez S.L."/>
            <person name="Kruys A."/>
            <person name="Hutchinson M.I."/>
            <person name="Powell A.J."/>
            <person name="Barry K."/>
            <person name="Miller A.N."/>
            <person name="Grigoriev I.V."/>
            <person name="Debuchy R."/>
            <person name="Gladieux P."/>
            <person name="Hiltunen Thoren M."/>
            <person name="Johannesson H."/>
        </authorList>
    </citation>
    <scope>NUCLEOTIDE SEQUENCE</scope>
    <source>
        <strain evidence="3">PSN243</strain>
    </source>
</reference>
<sequence length="424" mass="48220">MSRRNMVDLIVSELESVLKGKWFRADFARVSTALLRSKADVFRYDLESHPVWKKLNDYAAIWAPRIRASGDIYEWIEDHCRVANTLVEWPDIGEIHSLVALSIYHTGQTDPKLTKLLESVQLTGLERGIGDRVPGVWWGPSAVMLDPAGVPTPLTNLMVMEIKQLRQAAPFPFNTVREDDIYTKNFFRLVWDVRYSDVVEQSARGSRPPLHKALLDSHRHIKLVEKDFALYLPVKPDPSDVDPGHIPIPSPELEVDELVESMEIALAKQADKISAIREAHRKQVQEIAELKANNASSQDEEDLWASIFNQPPLYEDHEFRPGWMDYKVVGDPTVYSDRVYLKGSRRYDVHARYSHGPLSGVEVFLGCAMVPMSPNTGIKYNGATDNYYIEEEHTDDEAGEVASSGRKRDADDVQEPQSKRRKVD</sequence>
<feature type="coiled-coil region" evidence="1">
    <location>
        <begin position="273"/>
        <end position="300"/>
    </location>
</feature>
<reference evidence="3" key="2">
    <citation type="submission" date="2023-05" db="EMBL/GenBank/DDBJ databases">
        <authorList>
            <consortium name="Lawrence Berkeley National Laboratory"/>
            <person name="Steindorff A."/>
            <person name="Hensen N."/>
            <person name="Bonometti L."/>
            <person name="Westerberg I."/>
            <person name="Brannstrom I.O."/>
            <person name="Guillou S."/>
            <person name="Cros-Aarteil S."/>
            <person name="Calhoun S."/>
            <person name="Haridas S."/>
            <person name="Kuo A."/>
            <person name="Mondo S."/>
            <person name="Pangilinan J."/>
            <person name="Riley R."/>
            <person name="Labutti K."/>
            <person name="Andreopoulos B."/>
            <person name="Lipzen A."/>
            <person name="Chen C."/>
            <person name="Yanf M."/>
            <person name="Daum C."/>
            <person name="Ng V."/>
            <person name="Clum A."/>
            <person name="Ohm R."/>
            <person name="Martin F."/>
            <person name="Silar P."/>
            <person name="Natvig D."/>
            <person name="Lalanne C."/>
            <person name="Gautier V."/>
            <person name="Ament-Velasquez S.L."/>
            <person name="Kruys A."/>
            <person name="Hutchinson M.I."/>
            <person name="Powell A.J."/>
            <person name="Barry K."/>
            <person name="Miller A.N."/>
            <person name="Grigoriev I.V."/>
            <person name="Debuchy R."/>
            <person name="Gladieux P."/>
            <person name="Thoren M.H."/>
            <person name="Johannesson H."/>
        </authorList>
    </citation>
    <scope>NUCLEOTIDE SEQUENCE</scope>
    <source>
        <strain evidence="3">PSN243</strain>
    </source>
</reference>
<dbReference type="EMBL" id="MU865972">
    <property type="protein sequence ID" value="KAK4444813.1"/>
    <property type="molecule type" value="Genomic_DNA"/>
</dbReference>
<name>A0AAV9G9P5_9PEZI</name>
<organism evidence="3 4">
    <name type="scientific">Podospora aff. communis PSN243</name>
    <dbReference type="NCBI Taxonomy" id="3040156"/>
    <lineage>
        <taxon>Eukaryota</taxon>
        <taxon>Fungi</taxon>
        <taxon>Dikarya</taxon>
        <taxon>Ascomycota</taxon>
        <taxon>Pezizomycotina</taxon>
        <taxon>Sordariomycetes</taxon>
        <taxon>Sordariomycetidae</taxon>
        <taxon>Sordariales</taxon>
        <taxon>Podosporaceae</taxon>
        <taxon>Podospora</taxon>
    </lineage>
</organism>